<dbReference type="OrthoDB" id="3276947at2"/>
<evidence type="ECO:0008006" key="5">
    <source>
        <dbReference type="Google" id="ProtNLM"/>
    </source>
</evidence>
<accession>A0A1H6FP75</accession>
<evidence type="ECO:0000313" key="3">
    <source>
        <dbReference type="EMBL" id="SEH12719.1"/>
    </source>
</evidence>
<evidence type="ECO:0000256" key="1">
    <source>
        <dbReference type="SAM" id="MobiDB-lite"/>
    </source>
</evidence>
<organism evidence="3 4">
    <name type="scientific">Thermoleophilum album</name>
    <dbReference type="NCBI Taxonomy" id="29539"/>
    <lineage>
        <taxon>Bacteria</taxon>
        <taxon>Bacillati</taxon>
        <taxon>Actinomycetota</taxon>
        <taxon>Thermoleophilia</taxon>
        <taxon>Thermoleophilales</taxon>
        <taxon>Thermoleophilaceae</taxon>
        <taxon>Thermoleophilum</taxon>
    </lineage>
</organism>
<gene>
    <name evidence="3" type="ORF">SAMN02745716_1183</name>
</gene>
<name>A0A1H6FP75_THEAL</name>
<dbReference type="AlphaFoldDB" id="A0A1H6FP75"/>
<dbReference type="STRING" id="29539.SAMN02745716_1183"/>
<protein>
    <recommendedName>
        <fullName evidence="5">PQQ-like domain-containing protein</fullName>
    </recommendedName>
</protein>
<reference evidence="4" key="1">
    <citation type="submission" date="2016-10" db="EMBL/GenBank/DDBJ databases">
        <authorList>
            <person name="Varghese N."/>
            <person name="Submissions S."/>
        </authorList>
    </citation>
    <scope>NUCLEOTIDE SEQUENCE [LARGE SCALE GENOMIC DNA]</scope>
    <source>
        <strain evidence="4">ATCC 35263</strain>
    </source>
</reference>
<sequence length="489" mass="52985">MRRRLLAAAAVGSALAGLASAASAASSLPQLAATGPLPQREGTAVRARPIRAFAPPRHPFMAPNGRSNLHEDAYQTDASPNPGPLGPELDLARLTVGGECASITFDRRGRLVTVCVGLDRPRLKLIEPRTLRELGNFDLPPRPARPGADIFTNFAGGGYFYLDQQDRAVVPTFDRRILVVRETGATGERAFAVAAAYSLRRVVRDGDQLISALPDWQGRLWFASKGGVVGYVERRSGRVHARALGEPIGNSFAVDEHAVYVVTDVALYRFEAGRGGAPRIVWRVRYRNDGRRKPGQTQAGSGTTPTLLGRDLVAITNNADPIEVVALKRAPRVRGPRVVCRVPVFARGASSTDQSLIGIGRSLIVENNYGYSPLAVNGGRSTAPGIWRIDLSRHGRGCRVVWRAQISAPSVVPKVSRRTGLVYTYEKPPRGDGRDPWYLTAIDFRSGRVVWRRLVGEGQASNNNYAPITLAPDGTLYLGVIPGLLAFRQ</sequence>
<evidence type="ECO:0000256" key="2">
    <source>
        <dbReference type="SAM" id="SignalP"/>
    </source>
</evidence>
<dbReference type="Proteomes" id="UP000222056">
    <property type="component" value="Unassembled WGS sequence"/>
</dbReference>
<feature type="chain" id="PRO_5013709351" description="PQQ-like domain-containing protein" evidence="2">
    <location>
        <begin position="25"/>
        <end position="489"/>
    </location>
</feature>
<dbReference type="EMBL" id="FNWJ01000001">
    <property type="protein sequence ID" value="SEH12719.1"/>
    <property type="molecule type" value="Genomic_DNA"/>
</dbReference>
<evidence type="ECO:0000313" key="4">
    <source>
        <dbReference type="Proteomes" id="UP000222056"/>
    </source>
</evidence>
<feature type="signal peptide" evidence="2">
    <location>
        <begin position="1"/>
        <end position="24"/>
    </location>
</feature>
<proteinExistence type="predicted"/>
<feature type="region of interest" description="Disordered" evidence="1">
    <location>
        <begin position="55"/>
        <end position="85"/>
    </location>
</feature>
<keyword evidence="2" id="KW-0732">Signal</keyword>
<dbReference type="RefSeq" id="WP_093117078.1">
    <property type="nucleotide sequence ID" value="NZ_FNWJ01000001.1"/>
</dbReference>
<keyword evidence="4" id="KW-1185">Reference proteome</keyword>